<dbReference type="AlphaFoldDB" id="A0AAJ0G8N7"/>
<protein>
    <recommendedName>
        <fullName evidence="1">DNA/RNA-binding protein Alba-like domain-containing protein</fullName>
    </recommendedName>
</protein>
<reference evidence="2" key="1">
    <citation type="submission" date="2023-04" db="EMBL/GenBank/DDBJ databases">
        <title>Black Yeasts Isolated from many extreme environments.</title>
        <authorList>
            <person name="Coleine C."/>
            <person name="Stajich J.E."/>
            <person name="Selbmann L."/>
        </authorList>
    </citation>
    <scope>NUCLEOTIDE SEQUENCE</scope>
    <source>
        <strain evidence="2">CCFEE 5312</strain>
    </source>
</reference>
<gene>
    <name evidence="2" type="ORF">LTR09_010411</name>
</gene>
<accession>A0AAJ0G8N7</accession>
<comment type="caution">
    <text evidence="2">The sequence shown here is derived from an EMBL/GenBank/DDBJ whole genome shotgun (WGS) entry which is preliminary data.</text>
</comment>
<dbReference type="Pfam" id="PF01918">
    <property type="entry name" value="Alba"/>
    <property type="match status" value="1"/>
</dbReference>
<dbReference type="EMBL" id="JAWDJX010000051">
    <property type="protein sequence ID" value="KAK3048250.1"/>
    <property type="molecule type" value="Genomic_DNA"/>
</dbReference>
<dbReference type="InterPro" id="IPR002775">
    <property type="entry name" value="DNA/RNA-bd_Alba-like"/>
</dbReference>
<keyword evidence="3" id="KW-1185">Reference proteome</keyword>
<feature type="domain" description="DNA/RNA-binding protein Alba-like" evidence="1">
    <location>
        <begin position="17"/>
        <end position="86"/>
    </location>
</feature>
<evidence type="ECO:0000313" key="2">
    <source>
        <dbReference type="EMBL" id="KAK3048250.1"/>
    </source>
</evidence>
<proteinExistence type="predicted"/>
<dbReference type="GO" id="GO:0003676">
    <property type="term" value="F:nucleic acid binding"/>
    <property type="evidence" value="ECO:0007669"/>
    <property type="project" value="InterPro"/>
</dbReference>
<sequence>MQLSETQLSQKYELVKFSVHSSTQISSRTTAVTTQLGTVPAEGSKPVIVALTARSKAANKLISIVEIAKRDLSSKGITVYQYNALSSEMTEIPRGGGKADGGNAEVCGKSEDEGAFEAMGPEAGATKKRLMPVMTTYLTNVAVKELKTAYGEHRCP</sequence>
<dbReference type="Proteomes" id="UP001271007">
    <property type="component" value="Unassembled WGS sequence"/>
</dbReference>
<evidence type="ECO:0000259" key="1">
    <source>
        <dbReference type="Pfam" id="PF01918"/>
    </source>
</evidence>
<evidence type="ECO:0000313" key="3">
    <source>
        <dbReference type="Proteomes" id="UP001271007"/>
    </source>
</evidence>
<organism evidence="2 3">
    <name type="scientific">Extremus antarcticus</name>
    <dbReference type="NCBI Taxonomy" id="702011"/>
    <lineage>
        <taxon>Eukaryota</taxon>
        <taxon>Fungi</taxon>
        <taxon>Dikarya</taxon>
        <taxon>Ascomycota</taxon>
        <taxon>Pezizomycotina</taxon>
        <taxon>Dothideomycetes</taxon>
        <taxon>Dothideomycetidae</taxon>
        <taxon>Mycosphaerellales</taxon>
        <taxon>Extremaceae</taxon>
        <taxon>Extremus</taxon>
    </lineage>
</organism>
<name>A0AAJ0G8N7_9PEZI</name>